<feature type="domain" description="Beta-lactamase-related" evidence="2">
    <location>
        <begin position="68"/>
        <end position="349"/>
    </location>
</feature>
<dbReference type="Pfam" id="PF00144">
    <property type="entry name" value="Beta-lactamase"/>
    <property type="match status" value="1"/>
</dbReference>
<gene>
    <name evidence="3" type="ORF">MYF79_24635</name>
</gene>
<evidence type="ECO:0000313" key="3">
    <source>
        <dbReference type="EMBL" id="UPK68145.1"/>
    </source>
</evidence>
<dbReference type="InterPro" id="IPR050491">
    <property type="entry name" value="AmpC-like"/>
</dbReference>
<dbReference type="SUPFAM" id="SSF56601">
    <property type="entry name" value="beta-lactamase/transpeptidase-like"/>
    <property type="match status" value="1"/>
</dbReference>
<keyword evidence="4" id="KW-1185">Reference proteome</keyword>
<feature type="coiled-coil region" evidence="1">
    <location>
        <begin position="531"/>
        <end position="558"/>
    </location>
</feature>
<protein>
    <submittedName>
        <fullName evidence="3">Beta-lactamase family protein</fullName>
    </submittedName>
</protein>
<dbReference type="Proteomes" id="UP000830198">
    <property type="component" value="Chromosome"/>
</dbReference>
<dbReference type="PANTHER" id="PTHR46825:SF9">
    <property type="entry name" value="BETA-LACTAMASE-RELATED DOMAIN-CONTAINING PROTEIN"/>
    <property type="match status" value="1"/>
</dbReference>
<proteinExistence type="predicted"/>
<dbReference type="InterPro" id="IPR001466">
    <property type="entry name" value="Beta-lactam-related"/>
</dbReference>
<dbReference type="InterPro" id="IPR012338">
    <property type="entry name" value="Beta-lactam/transpept-like"/>
</dbReference>
<accession>A0ABY4HXN1</accession>
<keyword evidence="1" id="KW-0175">Coiled coil</keyword>
<organism evidence="3 4">
    <name type="scientific">Chitinophaga filiformis</name>
    <name type="common">Myxococcus filiformis</name>
    <name type="synonym">Flexibacter filiformis</name>
    <dbReference type="NCBI Taxonomy" id="104663"/>
    <lineage>
        <taxon>Bacteria</taxon>
        <taxon>Pseudomonadati</taxon>
        <taxon>Bacteroidota</taxon>
        <taxon>Chitinophagia</taxon>
        <taxon>Chitinophagales</taxon>
        <taxon>Chitinophagaceae</taxon>
        <taxon>Chitinophaga</taxon>
    </lineage>
</organism>
<dbReference type="RefSeq" id="WP_247810485.1">
    <property type="nucleotide sequence ID" value="NZ_CP095855.1"/>
</dbReference>
<evidence type="ECO:0000259" key="2">
    <source>
        <dbReference type="Pfam" id="PF00144"/>
    </source>
</evidence>
<dbReference type="PANTHER" id="PTHR46825">
    <property type="entry name" value="D-ALANYL-D-ALANINE-CARBOXYPEPTIDASE/ENDOPEPTIDASE AMPH"/>
    <property type="match status" value="1"/>
</dbReference>
<sequence>MPGKKSSTFSVTLMIIFVVLTQHLSATPDGDCRIAASGNAVIYHAASGKCQPMACANDTTAFSKSIEDYSQLLHLPGLVVGVALGDSLIFFKSIGTANDSTKEPLTADHIFPIASLTKSFTAVALEQMEGEGKLSLNDLISKYPNQYFTPARWNQQTTLAHLISQTAESDPPGTQFVYNGSKYNIAFNAFCAINKINIPNDIARPFTDEIQRRILTPSKMEHTLLRFSESEYGHLKKWVVRTYHLDAAGRFMPNAVNLNNMQSGPGFGMMSSVNDLVRYSSAIGRHKLLTAEQYKKITTPFYPGSPYGMGWFTTTFEGIALHWAYGYGGSDAALLLRVPSKNLTLIILSPCTLPSETTRLGYGNPFNAMLACAFFRNYVQPQTVNSRLPVEEKFAKATTLSFLPRSFHPDTLAAGRLLQELIKQYPSDEIWQSPTAFELVSASADPRIVRFGVKMADQYVRSEKLHPMKEWYAGLIYQKNGQPDKATACFERLATGDQFSEQGCKFSAMMILARQYRSTNVQRSRQMLQNLIRFKETMDAKDQEYNEAKEMLAQLGAEQE</sequence>
<evidence type="ECO:0000256" key="1">
    <source>
        <dbReference type="SAM" id="Coils"/>
    </source>
</evidence>
<name>A0ABY4HXN1_CHIFI</name>
<reference evidence="3 4" key="1">
    <citation type="submission" date="2022-04" db="EMBL/GenBank/DDBJ databases">
        <title>The arsenic-methylating capacity of Chitinophaga filiformis YT5 during chitin decomposition.</title>
        <authorList>
            <person name="Chen G."/>
            <person name="Liang Y."/>
        </authorList>
    </citation>
    <scope>NUCLEOTIDE SEQUENCE [LARGE SCALE GENOMIC DNA]</scope>
    <source>
        <strain evidence="3 4">YT5</strain>
    </source>
</reference>
<dbReference type="Gene3D" id="3.40.710.10">
    <property type="entry name" value="DD-peptidase/beta-lactamase superfamily"/>
    <property type="match status" value="2"/>
</dbReference>
<evidence type="ECO:0000313" key="4">
    <source>
        <dbReference type="Proteomes" id="UP000830198"/>
    </source>
</evidence>
<dbReference type="EMBL" id="CP095855">
    <property type="protein sequence ID" value="UPK68145.1"/>
    <property type="molecule type" value="Genomic_DNA"/>
</dbReference>